<dbReference type="PANTHER" id="PTHR39185:SF1">
    <property type="entry name" value="SWARMING MOTILITY PROTEIN SWRD"/>
    <property type="match status" value="1"/>
</dbReference>
<protein>
    <submittedName>
        <fullName evidence="1">Flagellar FlbD family protein</fullName>
    </submittedName>
</protein>
<keyword evidence="2" id="KW-1185">Reference proteome</keyword>
<evidence type="ECO:0000313" key="2">
    <source>
        <dbReference type="Proteomes" id="UP001524478"/>
    </source>
</evidence>
<comment type="caution">
    <text evidence="1">The sequence shown here is derived from an EMBL/GenBank/DDBJ whole genome shotgun (WGS) entry which is preliminary data.</text>
</comment>
<name>A0ABT1S5P4_9FIRM</name>
<proteinExistence type="predicted"/>
<keyword evidence="1" id="KW-0969">Cilium</keyword>
<dbReference type="InterPro" id="IPR009384">
    <property type="entry name" value="SwrD-like"/>
</dbReference>
<gene>
    <name evidence="1" type="ORF">NE686_01705</name>
</gene>
<organism evidence="1 2">
    <name type="scientific">Tissierella carlieri</name>
    <dbReference type="NCBI Taxonomy" id="689904"/>
    <lineage>
        <taxon>Bacteria</taxon>
        <taxon>Bacillati</taxon>
        <taxon>Bacillota</taxon>
        <taxon>Tissierellia</taxon>
        <taxon>Tissierellales</taxon>
        <taxon>Tissierellaceae</taxon>
        <taxon>Tissierella</taxon>
    </lineage>
</organism>
<dbReference type="Pfam" id="PF06289">
    <property type="entry name" value="FlbD"/>
    <property type="match status" value="1"/>
</dbReference>
<dbReference type="PANTHER" id="PTHR39185">
    <property type="entry name" value="SWARMING MOTILITY PROTEIN SWRD"/>
    <property type="match status" value="1"/>
</dbReference>
<reference evidence="1 2" key="1">
    <citation type="submission" date="2022-06" db="EMBL/GenBank/DDBJ databases">
        <title>Isolation of gut microbiota from human fecal samples.</title>
        <authorList>
            <person name="Pamer E.G."/>
            <person name="Barat B."/>
            <person name="Waligurski E."/>
            <person name="Medina S."/>
            <person name="Paddock L."/>
            <person name="Mostad J."/>
        </authorList>
    </citation>
    <scope>NUCLEOTIDE SEQUENCE [LARGE SCALE GENOMIC DNA]</scope>
    <source>
        <strain evidence="1 2">DFI.7.95</strain>
    </source>
</reference>
<sequence>MIKVKRLNDKEFVVNSELILYIEATPDTVITLTNGHKIVVSDSVDEIVDKVIKYKARIYAFERRYDGNEV</sequence>
<dbReference type="EMBL" id="JANGAC010000001">
    <property type="protein sequence ID" value="MCQ4921788.1"/>
    <property type="molecule type" value="Genomic_DNA"/>
</dbReference>
<evidence type="ECO:0000313" key="1">
    <source>
        <dbReference type="EMBL" id="MCQ4921788.1"/>
    </source>
</evidence>
<keyword evidence="1" id="KW-0282">Flagellum</keyword>
<keyword evidence="1" id="KW-0966">Cell projection</keyword>
<dbReference type="RefSeq" id="WP_256310239.1">
    <property type="nucleotide sequence ID" value="NZ_JANGAC010000001.1"/>
</dbReference>
<accession>A0ABT1S5P4</accession>
<dbReference type="Proteomes" id="UP001524478">
    <property type="component" value="Unassembled WGS sequence"/>
</dbReference>